<comment type="catalytic activity">
    <reaction evidence="8">
        <text>Couples ATP hydrolysis with the unwinding of duplex DNA by translocating in the 3'-5' direction.</text>
        <dbReference type="EC" id="5.6.2.4"/>
    </reaction>
</comment>
<proteinExistence type="inferred from homology"/>
<evidence type="ECO:0000259" key="13">
    <source>
        <dbReference type="PROSITE" id="PS51217"/>
    </source>
</evidence>
<dbReference type="GO" id="GO:0033202">
    <property type="term" value="C:DNA helicase complex"/>
    <property type="evidence" value="ECO:0007669"/>
    <property type="project" value="TreeGrafter"/>
</dbReference>
<dbReference type="InterPro" id="IPR014017">
    <property type="entry name" value="DNA_helicase_UvrD-like_C"/>
</dbReference>
<dbReference type="EC" id="5.6.2.4" evidence="9"/>
<feature type="binding site" evidence="11">
    <location>
        <begin position="27"/>
        <end position="34"/>
    </location>
    <ligand>
        <name>ATP</name>
        <dbReference type="ChEBI" id="CHEBI:30616"/>
    </ligand>
</feature>
<dbReference type="InterPro" id="IPR027417">
    <property type="entry name" value="P-loop_NTPase"/>
</dbReference>
<dbReference type="Gene3D" id="1.10.10.160">
    <property type="match status" value="1"/>
</dbReference>
<dbReference type="CDD" id="cd18807">
    <property type="entry name" value="SF1_C_UvrD"/>
    <property type="match status" value="1"/>
</dbReference>
<dbReference type="AlphaFoldDB" id="A0A1F7J9H0"/>
<evidence type="ECO:0000256" key="3">
    <source>
        <dbReference type="ARBA" id="ARBA00022801"/>
    </source>
</evidence>
<evidence type="ECO:0000256" key="8">
    <source>
        <dbReference type="ARBA" id="ARBA00034617"/>
    </source>
</evidence>
<dbReference type="STRING" id="1802069.A2970_01850"/>
<evidence type="ECO:0000256" key="10">
    <source>
        <dbReference type="ARBA" id="ARBA00048988"/>
    </source>
</evidence>
<dbReference type="EMBL" id="MGAT01000026">
    <property type="protein sequence ID" value="OGK52259.1"/>
    <property type="molecule type" value="Genomic_DNA"/>
</dbReference>
<keyword evidence="6" id="KW-0238">DNA-binding</keyword>
<evidence type="ECO:0000259" key="12">
    <source>
        <dbReference type="PROSITE" id="PS51198"/>
    </source>
</evidence>
<dbReference type="GO" id="GO:0005829">
    <property type="term" value="C:cytosol"/>
    <property type="evidence" value="ECO:0007669"/>
    <property type="project" value="TreeGrafter"/>
</dbReference>
<dbReference type="InterPro" id="IPR000212">
    <property type="entry name" value="DNA_helicase_UvrD/REP"/>
</dbReference>
<dbReference type="SUPFAM" id="SSF52540">
    <property type="entry name" value="P-loop containing nucleoside triphosphate hydrolases"/>
    <property type="match status" value="1"/>
</dbReference>
<evidence type="ECO:0000256" key="1">
    <source>
        <dbReference type="ARBA" id="ARBA00009922"/>
    </source>
</evidence>
<comment type="caution">
    <text evidence="14">The sequence shown here is derived from an EMBL/GenBank/DDBJ whole genome shotgun (WGS) entry which is preliminary data.</text>
</comment>
<dbReference type="PROSITE" id="PS51198">
    <property type="entry name" value="UVRD_HELICASE_ATP_BIND"/>
    <property type="match status" value="1"/>
</dbReference>
<dbReference type="PANTHER" id="PTHR11070">
    <property type="entry name" value="UVRD / RECB / PCRA DNA HELICASE FAMILY MEMBER"/>
    <property type="match status" value="1"/>
</dbReference>
<accession>A0A1F7J9H0</accession>
<reference evidence="14 15" key="1">
    <citation type="journal article" date="2016" name="Nat. Commun.">
        <title>Thousands of microbial genomes shed light on interconnected biogeochemical processes in an aquifer system.</title>
        <authorList>
            <person name="Anantharaman K."/>
            <person name="Brown C.T."/>
            <person name="Hug L.A."/>
            <person name="Sharon I."/>
            <person name="Castelle C.J."/>
            <person name="Probst A.J."/>
            <person name="Thomas B.C."/>
            <person name="Singh A."/>
            <person name="Wilkins M.J."/>
            <person name="Karaoz U."/>
            <person name="Brodie E.L."/>
            <person name="Williams K.H."/>
            <person name="Hubbard S.S."/>
            <person name="Banfield J.F."/>
        </authorList>
    </citation>
    <scope>NUCLEOTIDE SEQUENCE [LARGE SCALE GENOMIC DNA]</scope>
</reference>
<sequence>MNVSFNDLNEKQKEAVLAWKGPSIILAGAGSGKTRVLVVKVMELVKKYTVPSSSILMITFTNKAASEMKSRIGAYKLGFVGTFHSFCARLLRIDYEEAGLKKNFVIFDEDDQLALVKSILKNLDTGKKYTPSYLLNRISAAKNILVTPTRYLELFSDHSARDTAIIYARYEKELKENNALDFDDLIMKTVSLFNKNKSILEKYQSKFKYILVDEFQDTNLAQYQLTRLLGQKFGNVTVVGDFSQSIYSWRGAEITNLDKFQKDFPNSKIFNLEQNYRSTQKILDFAYSVISKNTTHPVLQLFTKNKDGEEVTLFEAENEEEEAFYIAEMIDSFRASYRLEEIALLYRMNAQSRAIEEVFLHRGIPYTLIGGVRFYERKEIKDILSLLRLVVNPTEKVANERIQKLGKRRWLDFKKYYEENKGEVEKQDTGKIIEEVLAATGYMKLYDPELEEDYSRIENIKELKSVAVSYPLLTEFLEQVALVESEYSAGEKTGKKDGVRLMTLHQAKGLEFKAVFVVGVEEGILPHSRSIDDPYSLEEERRLFYVGVTRAQEKLYITWARRRFLHGRRGESIRSRFLDD</sequence>
<dbReference type="GO" id="GO:0000725">
    <property type="term" value="P:recombinational repair"/>
    <property type="evidence" value="ECO:0007669"/>
    <property type="project" value="TreeGrafter"/>
</dbReference>
<evidence type="ECO:0000256" key="6">
    <source>
        <dbReference type="ARBA" id="ARBA00023125"/>
    </source>
</evidence>
<dbReference type="PROSITE" id="PS51217">
    <property type="entry name" value="UVRD_HELICASE_CTER"/>
    <property type="match status" value="1"/>
</dbReference>
<dbReference type="GO" id="GO:0005524">
    <property type="term" value="F:ATP binding"/>
    <property type="evidence" value="ECO:0007669"/>
    <property type="project" value="UniProtKB-UniRule"/>
</dbReference>
<feature type="domain" description="UvrD-like helicase ATP-binding" evidence="12">
    <location>
        <begin position="6"/>
        <end position="279"/>
    </location>
</feature>
<evidence type="ECO:0000313" key="15">
    <source>
        <dbReference type="Proteomes" id="UP000178857"/>
    </source>
</evidence>
<name>A0A1F7J9H0_9BACT</name>
<keyword evidence="2 11" id="KW-0547">Nucleotide-binding</keyword>
<comment type="similarity">
    <text evidence="1">Belongs to the helicase family. UvrD subfamily.</text>
</comment>
<evidence type="ECO:0000256" key="4">
    <source>
        <dbReference type="ARBA" id="ARBA00022806"/>
    </source>
</evidence>
<dbReference type="Pfam" id="PF00580">
    <property type="entry name" value="UvrD-helicase"/>
    <property type="match status" value="1"/>
</dbReference>
<dbReference type="Gene3D" id="1.10.486.10">
    <property type="entry name" value="PCRA, domain 4"/>
    <property type="match status" value="2"/>
</dbReference>
<keyword evidence="7" id="KW-0413">Isomerase</keyword>
<dbReference type="InterPro" id="IPR013986">
    <property type="entry name" value="DExx_box_DNA_helicase_dom_sf"/>
</dbReference>
<dbReference type="PANTHER" id="PTHR11070:SF2">
    <property type="entry name" value="ATP-DEPENDENT DNA HELICASE SRS2"/>
    <property type="match status" value="1"/>
</dbReference>
<dbReference type="Gene3D" id="3.40.50.300">
    <property type="entry name" value="P-loop containing nucleotide triphosphate hydrolases"/>
    <property type="match status" value="3"/>
</dbReference>
<evidence type="ECO:0000256" key="2">
    <source>
        <dbReference type="ARBA" id="ARBA00022741"/>
    </source>
</evidence>
<dbReference type="GO" id="GO:0016887">
    <property type="term" value="F:ATP hydrolysis activity"/>
    <property type="evidence" value="ECO:0007669"/>
    <property type="project" value="RHEA"/>
</dbReference>
<dbReference type="GO" id="GO:0043138">
    <property type="term" value="F:3'-5' DNA helicase activity"/>
    <property type="evidence" value="ECO:0007669"/>
    <property type="project" value="UniProtKB-EC"/>
</dbReference>
<evidence type="ECO:0000256" key="5">
    <source>
        <dbReference type="ARBA" id="ARBA00022840"/>
    </source>
</evidence>
<protein>
    <recommendedName>
        <fullName evidence="9">DNA 3'-5' helicase</fullName>
        <ecNumber evidence="9">5.6.2.4</ecNumber>
    </recommendedName>
</protein>
<evidence type="ECO:0000256" key="11">
    <source>
        <dbReference type="PROSITE-ProRule" id="PRU00560"/>
    </source>
</evidence>
<dbReference type="GO" id="GO:0003677">
    <property type="term" value="F:DNA binding"/>
    <property type="evidence" value="ECO:0007669"/>
    <property type="project" value="UniProtKB-KW"/>
</dbReference>
<dbReference type="InterPro" id="IPR014016">
    <property type="entry name" value="UvrD-like_ATP-bd"/>
</dbReference>
<evidence type="ECO:0000256" key="9">
    <source>
        <dbReference type="ARBA" id="ARBA00034808"/>
    </source>
</evidence>
<dbReference type="Proteomes" id="UP000178857">
    <property type="component" value="Unassembled WGS sequence"/>
</dbReference>
<feature type="domain" description="UvrD-like helicase C-terminal" evidence="13">
    <location>
        <begin position="280"/>
        <end position="509"/>
    </location>
</feature>
<dbReference type="CDD" id="cd17932">
    <property type="entry name" value="DEXQc_UvrD"/>
    <property type="match status" value="1"/>
</dbReference>
<keyword evidence="5 11" id="KW-0067">ATP-binding</keyword>
<comment type="catalytic activity">
    <reaction evidence="10">
        <text>ATP + H2O = ADP + phosphate + H(+)</text>
        <dbReference type="Rhea" id="RHEA:13065"/>
        <dbReference type="ChEBI" id="CHEBI:15377"/>
        <dbReference type="ChEBI" id="CHEBI:15378"/>
        <dbReference type="ChEBI" id="CHEBI:30616"/>
        <dbReference type="ChEBI" id="CHEBI:43474"/>
        <dbReference type="ChEBI" id="CHEBI:456216"/>
        <dbReference type="EC" id="5.6.2.4"/>
    </reaction>
</comment>
<evidence type="ECO:0000256" key="7">
    <source>
        <dbReference type="ARBA" id="ARBA00023235"/>
    </source>
</evidence>
<keyword evidence="4 11" id="KW-0347">Helicase</keyword>
<dbReference type="Pfam" id="PF13361">
    <property type="entry name" value="UvrD_C"/>
    <property type="match status" value="2"/>
</dbReference>
<keyword evidence="3 11" id="KW-0378">Hydrolase</keyword>
<evidence type="ECO:0000313" key="14">
    <source>
        <dbReference type="EMBL" id="OGK52259.1"/>
    </source>
</evidence>
<organism evidence="14 15">
    <name type="scientific">Candidatus Roizmanbacteria bacterium RIFCSPLOWO2_01_FULL_44_13</name>
    <dbReference type="NCBI Taxonomy" id="1802069"/>
    <lineage>
        <taxon>Bacteria</taxon>
        <taxon>Candidatus Roizmaniibacteriota</taxon>
    </lineage>
</organism>
<gene>
    <name evidence="14" type="ORF">A2970_01850</name>
</gene>